<sequence length="47" mass="5603">MANKIFTIKVAELYFEQLQKEIQSSGLTVEEWFKQKIEQLQKDARSQ</sequence>
<comment type="caution">
    <text evidence="1">The sequence shown here is derived from an EMBL/GenBank/DDBJ whole genome shotgun (WGS) entry which is preliminary data.</text>
</comment>
<name>A0A840Q0J8_URETH</name>
<dbReference type="EMBL" id="JACHGZ010000053">
    <property type="protein sequence ID" value="MBB5150431.1"/>
    <property type="molecule type" value="Genomic_DNA"/>
</dbReference>
<dbReference type="RefSeq" id="WP_016839118.1">
    <property type="nucleotide sequence ID" value="NZ_JAAXPW010000051.1"/>
</dbReference>
<reference evidence="1 2" key="1">
    <citation type="submission" date="2020-08" db="EMBL/GenBank/DDBJ databases">
        <title>Genomic Encyclopedia of Type Strains, Phase IV (KMG-IV): sequencing the most valuable type-strain genomes for metagenomic binning, comparative biology and taxonomic classification.</title>
        <authorList>
            <person name="Goeker M."/>
        </authorList>
    </citation>
    <scope>NUCLEOTIDE SEQUENCE [LARGE SCALE GENOMIC DNA]</scope>
    <source>
        <strain evidence="1 2">DSM 10633</strain>
    </source>
</reference>
<dbReference type="Proteomes" id="UP000557217">
    <property type="component" value="Unassembled WGS sequence"/>
</dbReference>
<organism evidence="1 2">
    <name type="scientific">Ureibacillus thermosphaericus</name>
    <dbReference type="NCBI Taxonomy" id="51173"/>
    <lineage>
        <taxon>Bacteria</taxon>
        <taxon>Bacillati</taxon>
        <taxon>Bacillota</taxon>
        <taxon>Bacilli</taxon>
        <taxon>Bacillales</taxon>
        <taxon>Caryophanaceae</taxon>
        <taxon>Ureibacillus</taxon>
    </lineage>
</organism>
<gene>
    <name evidence="1" type="ORF">HNR36_002851</name>
</gene>
<proteinExistence type="predicted"/>
<dbReference type="AlphaFoldDB" id="A0A840Q0J8"/>
<evidence type="ECO:0000313" key="1">
    <source>
        <dbReference type="EMBL" id="MBB5150431.1"/>
    </source>
</evidence>
<protein>
    <submittedName>
        <fullName evidence="1">Uncharacterized protein</fullName>
    </submittedName>
</protein>
<keyword evidence="2" id="KW-1185">Reference proteome</keyword>
<evidence type="ECO:0000313" key="2">
    <source>
        <dbReference type="Proteomes" id="UP000557217"/>
    </source>
</evidence>
<accession>A0A840Q0J8</accession>